<feature type="region of interest" description="Disordered" evidence="1">
    <location>
        <begin position="133"/>
        <end position="160"/>
    </location>
</feature>
<gene>
    <name evidence="2" type="ORF">AVDCRST_MAG85-3183</name>
</gene>
<name>A0A6J4TJ92_9ACTN</name>
<dbReference type="Pfam" id="PF15594">
    <property type="entry name" value="Imm50"/>
    <property type="match status" value="1"/>
</dbReference>
<dbReference type="AlphaFoldDB" id="A0A6J4TJ92"/>
<dbReference type="InterPro" id="IPR028957">
    <property type="entry name" value="Imm50"/>
</dbReference>
<evidence type="ECO:0000313" key="2">
    <source>
        <dbReference type="EMBL" id="CAA9525345.1"/>
    </source>
</evidence>
<protein>
    <submittedName>
        <fullName evidence="2">Uncharacterized protein</fullName>
    </submittedName>
</protein>
<feature type="compositionally biased region" description="Pro residues" evidence="1">
    <location>
        <begin position="150"/>
        <end position="160"/>
    </location>
</feature>
<accession>A0A6J4TJ92</accession>
<sequence>MPAEVAGADALTSIFGEWPSFHDAEVLRMRLDRGGPRTRAHVEADVHVFAMTSEVDEAGFSVLRDHTLVTLRFDGIAELELGGFNDQNALFALELEDITDRQLDVLRWSIRFDSSHGVGATFLCEDVSVLAAGADTPEPLPGSPTGTQSPPRPGPYEPDG</sequence>
<dbReference type="EMBL" id="CADCVT010000350">
    <property type="protein sequence ID" value="CAA9525345.1"/>
    <property type="molecule type" value="Genomic_DNA"/>
</dbReference>
<proteinExistence type="predicted"/>
<reference evidence="2" key="1">
    <citation type="submission" date="2020-02" db="EMBL/GenBank/DDBJ databases">
        <authorList>
            <person name="Meier V. D."/>
        </authorList>
    </citation>
    <scope>NUCLEOTIDE SEQUENCE</scope>
    <source>
        <strain evidence="2">AVDCRST_MAG85</strain>
    </source>
</reference>
<evidence type="ECO:0000256" key="1">
    <source>
        <dbReference type="SAM" id="MobiDB-lite"/>
    </source>
</evidence>
<organism evidence="2">
    <name type="scientific">uncultured Solirubrobacteraceae bacterium</name>
    <dbReference type="NCBI Taxonomy" id="1162706"/>
    <lineage>
        <taxon>Bacteria</taxon>
        <taxon>Bacillati</taxon>
        <taxon>Actinomycetota</taxon>
        <taxon>Thermoleophilia</taxon>
        <taxon>Solirubrobacterales</taxon>
        <taxon>Solirubrobacteraceae</taxon>
        <taxon>environmental samples</taxon>
    </lineage>
</organism>